<proteinExistence type="predicted"/>
<sequence length="712" mass="75950">MTLTVGTLFGAPAHASPPGGGKGAPAADTRVPPSPHTDPALRTHASARPGSRERRHASRTAYTDLTRGEAVALAQRHFPGLDERGYRALDLEPGERVEAWLGARAARIARPGEADLLLESQLPLRTLGADGTPAPVDLSLRAGGDGFAPLAPIVALEVGDRAHEGITLDDIDVAVQPVGVSDSAGLTRQDKAFFTDTAPDTDHIVTPLPTGVDLGAQLRSPQSPERFRWRLELPAGARLQRSADAPGAEIVAADGAKLAHITAPVAWDADDQKVPSTLTVAGNELVVDVAHRGADVRYPVMLDPTILEDSSNWYANAAVPVDLSGWMWTDPGKRFSYFYGAAYLGNGLYTYNRGSTVFNAGDYANWYFNAPGTSRIVRADFGSVKHEPQTTGTYAAPSNDDRSYQGVWSYTLGRYENGTWCDVGQSAGTCGTSPFSTYGALHYTTKSHTGLEATPGNAAIFGTSVYYGGTHTAFTNFLGSATVWIEDVGPPTVTEDSGLSDQRWTSYRAFQARGTDSGLGLRKLVLDSPGTPGWSGAYTYDAGCTGDRRNRCPQAGYVFSDTNGLPEGVVPIRYTATDAVGNEFSRTWNLRIDRSGPSLSPDDGHLPGATGEGEDEDGWRTFTAHANDAGSGVRSIDFELEAEWGTIVDGSTDPDPQPCSASCDKARDWTVETRYLAPGVYTLRTIATDQLGNEAVSERTVEIAFGIPPVFR</sequence>
<protein>
    <submittedName>
        <fullName evidence="2">Uncharacterized protein</fullName>
    </submittedName>
</protein>
<reference evidence="2" key="1">
    <citation type="submission" date="2022-10" db="EMBL/GenBank/DDBJ databases">
        <title>The WGS of Solirubrobacter phytolaccae KCTC 29190.</title>
        <authorList>
            <person name="Jiang Z."/>
        </authorList>
    </citation>
    <scope>NUCLEOTIDE SEQUENCE</scope>
    <source>
        <strain evidence="2">KCTC 29190</strain>
    </source>
</reference>
<dbReference type="AlphaFoldDB" id="A0A9X3S5A9"/>
<keyword evidence="3" id="KW-1185">Reference proteome</keyword>
<accession>A0A9X3S5A9</accession>
<name>A0A9X3S5A9_9ACTN</name>
<feature type="region of interest" description="Disordered" evidence="1">
    <location>
        <begin position="1"/>
        <end position="63"/>
    </location>
</feature>
<organism evidence="2 3">
    <name type="scientific">Solirubrobacter phytolaccae</name>
    <dbReference type="NCBI Taxonomy" id="1404360"/>
    <lineage>
        <taxon>Bacteria</taxon>
        <taxon>Bacillati</taxon>
        <taxon>Actinomycetota</taxon>
        <taxon>Thermoleophilia</taxon>
        <taxon>Solirubrobacterales</taxon>
        <taxon>Solirubrobacteraceae</taxon>
        <taxon>Solirubrobacter</taxon>
    </lineage>
</organism>
<feature type="region of interest" description="Disordered" evidence="1">
    <location>
        <begin position="593"/>
        <end position="617"/>
    </location>
</feature>
<evidence type="ECO:0000313" key="3">
    <source>
        <dbReference type="Proteomes" id="UP001147653"/>
    </source>
</evidence>
<evidence type="ECO:0000256" key="1">
    <source>
        <dbReference type="SAM" id="MobiDB-lite"/>
    </source>
</evidence>
<evidence type="ECO:0000313" key="2">
    <source>
        <dbReference type="EMBL" id="MDA0178699.1"/>
    </source>
</evidence>
<comment type="caution">
    <text evidence="2">The sequence shown here is derived from an EMBL/GenBank/DDBJ whole genome shotgun (WGS) entry which is preliminary data.</text>
</comment>
<dbReference type="RefSeq" id="WP_270022955.1">
    <property type="nucleotide sequence ID" value="NZ_JAPDDP010000001.1"/>
</dbReference>
<dbReference type="EMBL" id="JAPDDP010000001">
    <property type="protein sequence ID" value="MDA0178699.1"/>
    <property type="molecule type" value="Genomic_DNA"/>
</dbReference>
<dbReference type="Proteomes" id="UP001147653">
    <property type="component" value="Unassembled WGS sequence"/>
</dbReference>
<gene>
    <name evidence="2" type="ORF">OJ997_00205</name>
</gene>